<protein>
    <submittedName>
        <fullName evidence="1">Uncharacterized protein</fullName>
    </submittedName>
</protein>
<accession>A0A6B9VAZ3</accession>
<organism evidence="1 2">
    <name type="scientific">Arachis hypogaea</name>
    <name type="common">Peanut</name>
    <dbReference type="NCBI Taxonomy" id="3818"/>
    <lineage>
        <taxon>Eukaryota</taxon>
        <taxon>Viridiplantae</taxon>
        <taxon>Streptophyta</taxon>
        <taxon>Embryophyta</taxon>
        <taxon>Tracheophyta</taxon>
        <taxon>Spermatophyta</taxon>
        <taxon>Magnoliopsida</taxon>
        <taxon>eudicotyledons</taxon>
        <taxon>Gunneridae</taxon>
        <taxon>Pentapetalae</taxon>
        <taxon>rosids</taxon>
        <taxon>fabids</taxon>
        <taxon>Fabales</taxon>
        <taxon>Fabaceae</taxon>
        <taxon>Papilionoideae</taxon>
        <taxon>50 kb inversion clade</taxon>
        <taxon>dalbergioids sensu lato</taxon>
        <taxon>Dalbergieae</taxon>
        <taxon>Pterocarpus clade</taxon>
        <taxon>Arachis</taxon>
    </lineage>
</organism>
<proteinExistence type="predicted"/>
<gene>
    <name evidence="1" type="ORF">DS421_19g660680</name>
</gene>
<dbReference type="EMBL" id="CP031001">
    <property type="protein sequence ID" value="QHN78357.1"/>
    <property type="molecule type" value="Genomic_DNA"/>
</dbReference>
<sequence length="122" mass="13326">MELASPSAMAAAPLAAGKTSLPPPENSADDPLELLAATGAVAGAGSKSQLLRVVIPLFMLLRKCVGLCFEAVFDFELRRKELMRRLDYGISVLSPMYCLVVLYDYGCWFNSTVVWPCETKCF</sequence>
<evidence type="ECO:0000313" key="1">
    <source>
        <dbReference type="EMBL" id="QHN78357.1"/>
    </source>
</evidence>
<dbReference type="AlphaFoldDB" id="A0A6B9VAZ3"/>
<name>A0A6B9VAZ3_ARAHY</name>
<reference evidence="1 2" key="1">
    <citation type="submission" date="2020-01" db="EMBL/GenBank/DDBJ databases">
        <title>Genome sequence of Arachis hypogaea, cultivar Shitouqi.</title>
        <authorList>
            <person name="Zhuang W."/>
            <person name="Chen H."/>
            <person name="Varshney R."/>
            <person name="Wang D."/>
            <person name="Ming R."/>
        </authorList>
    </citation>
    <scope>NUCLEOTIDE SEQUENCE [LARGE SCALE GENOMIC DNA]</scope>
    <source>
        <tissue evidence="1">Young leaf</tissue>
    </source>
</reference>
<evidence type="ECO:0000313" key="2">
    <source>
        <dbReference type="Proteomes" id="UP000464620"/>
    </source>
</evidence>
<dbReference type="Proteomes" id="UP000464620">
    <property type="component" value="Chromosome B09"/>
</dbReference>